<evidence type="ECO:0000259" key="2">
    <source>
        <dbReference type="Pfam" id="PF03795"/>
    </source>
</evidence>
<evidence type="ECO:0000256" key="1">
    <source>
        <dbReference type="SAM" id="MobiDB-lite"/>
    </source>
</evidence>
<dbReference type="AlphaFoldDB" id="A0A8H3YK01"/>
<feature type="compositionally biased region" description="Low complexity" evidence="1">
    <location>
        <begin position="495"/>
        <end position="505"/>
    </location>
</feature>
<organism evidence="3 4">
    <name type="scientific">Venturia inaequalis</name>
    <name type="common">Apple scab fungus</name>
    <dbReference type="NCBI Taxonomy" id="5025"/>
    <lineage>
        <taxon>Eukaryota</taxon>
        <taxon>Fungi</taxon>
        <taxon>Dikarya</taxon>
        <taxon>Ascomycota</taxon>
        <taxon>Pezizomycotina</taxon>
        <taxon>Dothideomycetes</taxon>
        <taxon>Pleosporomycetidae</taxon>
        <taxon>Venturiales</taxon>
        <taxon>Venturiaceae</taxon>
        <taxon>Venturia</taxon>
    </lineage>
</organism>
<comment type="caution">
    <text evidence="3">The sequence shown here is derived from an EMBL/GenBank/DDBJ whole genome shotgun (WGS) entry which is preliminary data.</text>
</comment>
<dbReference type="InterPro" id="IPR051807">
    <property type="entry name" value="Sec-metab_biosynth-assoc"/>
</dbReference>
<evidence type="ECO:0000313" key="3">
    <source>
        <dbReference type="EMBL" id="KAE9961227.1"/>
    </source>
</evidence>
<name>A0A8H3YK01_VENIN</name>
<protein>
    <recommendedName>
        <fullName evidence="2">YCII-related domain-containing protein</fullName>
    </recommendedName>
</protein>
<feature type="domain" description="YCII-related" evidence="2">
    <location>
        <begin position="13"/>
        <end position="107"/>
    </location>
</feature>
<accession>A0A8H3YK01</accession>
<gene>
    <name evidence="3" type="ORF">BLS_003085</name>
</gene>
<dbReference type="Gene3D" id="3.30.70.1060">
    <property type="entry name" value="Dimeric alpha+beta barrel"/>
    <property type="match status" value="1"/>
</dbReference>
<dbReference type="InterPro" id="IPR005545">
    <property type="entry name" value="YCII"/>
</dbReference>
<evidence type="ECO:0000313" key="4">
    <source>
        <dbReference type="Proteomes" id="UP000433883"/>
    </source>
</evidence>
<dbReference type="Proteomes" id="UP000433883">
    <property type="component" value="Unassembled WGS sequence"/>
</dbReference>
<dbReference type="InterPro" id="IPR011008">
    <property type="entry name" value="Dimeric_a/b-barrel"/>
</dbReference>
<dbReference type="Pfam" id="PF03795">
    <property type="entry name" value="YCII"/>
    <property type="match status" value="1"/>
</dbReference>
<dbReference type="EMBL" id="WNWQ01002028">
    <property type="protein sequence ID" value="KAE9961227.1"/>
    <property type="molecule type" value="Genomic_DNA"/>
</dbReference>
<feature type="region of interest" description="Disordered" evidence="1">
    <location>
        <begin position="483"/>
        <end position="507"/>
    </location>
</feature>
<proteinExistence type="predicted"/>
<dbReference type="PANTHER" id="PTHR33606">
    <property type="entry name" value="PROTEIN YCII"/>
    <property type="match status" value="1"/>
</dbReference>
<dbReference type="SUPFAM" id="SSF54909">
    <property type="entry name" value="Dimeric alpha+beta barrel"/>
    <property type="match status" value="1"/>
</dbReference>
<dbReference type="PANTHER" id="PTHR33606:SF3">
    <property type="entry name" value="PROTEIN YCII"/>
    <property type="match status" value="1"/>
</dbReference>
<reference evidence="3 4" key="1">
    <citation type="submission" date="2019-11" db="EMBL/GenBank/DDBJ databases">
        <title>Venturia inaequalis Genome Resource.</title>
        <authorList>
            <person name="Lichtner F.J."/>
        </authorList>
    </citation>
    <scope>NUCLEOTIDE SEQUENCE [LARGE SCALE GENOMIC DNA]</scope>
    <source>
        <strain evidence="3">Bline_iso_100314</strain>
    </source>
</reference>
<sequence length="603" mass="68901">MATSSTSGKKIEWLVILPDREGVIERRMEVRPSHLANVQQDADSGFWLLGGAYFSDVPKAGENPPPIIGSAMLAHAETKEEVLEKLKRDVYSESGVWDWEKVRIYPFRIFSTSLKTLVLILLCIKRPCLILTSNRKLPAFFLYHVEFLHRTDAVSDPASWKSKATMSTSEKPSSMPSLKFGKKLMQQLEEWGAIRDDEHFVEPTIEKTVHPLLARDHWEHGLDDKNMTSQRWEHIEPAIHLASHLLESINTSWWSKLMWATVLEDATKTPPQRYLAEIEESEELKQATRDTLVQMAEVVRFFPERRVRIEEHNKFLAVTSGFLPTSDCDKRAEYYDFTKNPEPFSRVALVDDLPGAGARLRRIWNTLPIIGIDFHPKIWQGFENLHNPQFVAPGKRKGLLRRLQFSLAISIVHELTHAAWIYTRTLNGLSLEQAGIRYHATDKIAEFGQSWEMEVFQALLRTLSPIPRDLQCFLPPAGAVLGTTTPPSGKKEDSGSSSSSDAETSQVSPYEKPRNVFYDKLDVFVVGYFPTVPVFVRFEGIMAWMVVSDEYISSWFRKGTWDRVAEDGALPKLDCCAFVQQDIRKKGRDGGLGSYHYQAHRYF</sequence>